<feature type="compositionally biased region" description="Polar residues" evidence="2">
    <location>
        <begin position="533"/>
        <end position="548"/>
    </location>
</feature>
<evidence type="ECO:0000256" key="2">
    <source>
        <dbReference type="SAM" id="MobiDB-lite"/>
    </source>
</evidence>
<feature type="region of interest" description="Disordered" evidence="2">
    <location>
        <begin position="522"/>
        <end position="569"/>
    </location>
</feature>
<evidence type="ECO:0000313" key="3">
    <source>
        <dbReference type="EMBL" id="CAD8108996.1"/>
    </source>
</evidence>
<feature type="region of interest" description="Disordered" evidence="2">
    <location>
        <begin position="1"/>
        <end position="25"/>
    </location>
</feature>
<feature type="coiled-coil region" evidence="1">
    <location>
        <begin position="351"/>
        <end position="378"/>
    </location>
</feature>
<dbReference type="AlphaFoldDB" id="A0A8S1Q0U5"/>
<keyword evidence="4" id="KW-1185">Reference proteome</keyword>
<name>A0A8S1Q0U5_9CILI</name>
<feature type="compositionally biased region" description="Basic and acidic residues" evidence="2">
    <location>
        <begin position="552"/>
        <end position="566"/>
    </location>
</feature>
<gene>
    <name evidence="3" type="ORF">PSON_ATCC_30995.1.T0920183</name>
</gene>
<organism evidence="3 4">
    <name type="scientific">Paramecium sonneborni</name>
    <dbReference type="NCBI Taxonomy" id="65129"/>
    <lineage>
        <taxon>Eukaryota</taxon>
        <taxon>Sar</taxon>
        <taxon>Alveolata</taxon>
        <taxon>Ciliophora</taxon>
        <taxon>Intramacronucleata</taxon>
        <taxon>Oligohymenophorea</taxon>
        <taxon>Peniculida</taxon>
        <taxon>Parameciidae</taxon>
        <taxon>Paramecium</taxon>
    </lineage>
</organism>
<dbReference type="EMBL" id="CAJJDN010000092">
    <property type="protein sequence ID" value="CAD8108996.1"/>
    <property type="molecule type" value="Genomic_DNA"/>
</dbReference>
<evidence type="ECO:0000313" key="4">
    <source>
        <dbReference type="Proteomes" id="UP000692954"/>
    </source>
</evidence>
<reference evidence="3" key="1">
    <citation type="submission" date="2021-01" db="EMBL/GenBank/DDBJ databases">
        <authorList>
            <consortium name="Genoscope - CEA"/>
            <person name="William W."/>
        </authorList>
    </citation>
    <scope>NUCLEOTIDE SEQUENCE</scope>
</reference>
<dbReference type="OrthoDB" id="299560at2759"/>
<feature type="compositionally biased region" description="Polar residues" evidence="2">
    <location>
        <begin position="11"/>
        <end position="25"/>
    </location>
</feature>
<accession>A0A8S1Q0U5</accession>
<comment type="caution">
    <text evidence="3">The sequence shown here is derived from an EMBL/GenBank/DDBJ whole genome shotgun (WGS) entry which is preliminary data.</text>
</comment>
<sequence>MFQNPFFKSGGASSPKNNQQLTQQRPSVQDIMNKYKQNPQERVSHVDEQILGSLNESSNFLNEQSRHDKMFLNPIQPQFDLDPLPKKDAIARITFGEENKKFESQKLQSQRLLNENDLFDDMSHLKDKVLNMLERYSVALKAPEQQNKRNNIKQQLELDANQVAQEYSQIVDKFNNPDLSAISIADSTIPPYKEQQLTQMFNLVEEFLTKFKNISQQQQEKSQLLRSRINAGESQLQVNKPIESDKQFTFQSNQSSRHSSQAVKNKAQAQFAQTITVGQSNLTTNVYQQQTFNKNNGSQQQQQQQSPTKSNILQSTIPIYEQKSIPTQQPQSQQLDMTVYTQFPKMDDSFYDQKQISIQRINQKLHSLKQKLQQELQKENMPYTQKILNEMISDLQEIINTQDYQLVKTIIFRIEQGIQQLSNNKEGSINLYKYINKALVNSKMKTDLFTQRASMPVHTQLEQRNTLNTMSSLNSYQTPAKIENTNNTHLIQKIDLDRNFEKKERDQRHLDDHNLYFEQRLSNLNKPDIPKPKQQSYINQTTSPNSGYESRGSVEYDRKQQDHKTQSQDARLSYQLQFESRPSINFEQRYSSNEPKNIYYATDVQRRSEQSTFQETQKFNQERKSEVQRISENSLRQSDMQRPSEQTIKRLFFDAALTQKNKLPSNHPGRNIMVSDLYEEFVKIGGDMHKFIQQQFDRC</sequence>
<protein>
    <submittedName>
        <fullName evidence="3">Uncharacterized protein</fullName>
    </submittedName>
</protein>
<dbReference type="Proteomes" id="UP000692954">
    <property type="component" value="Unassembled WGS sequence"/>
</dbReference>
<evidence type="ECO:0000256" key="1">
    <source>
        <dbReference type="SAM" id="Coils"/>
    </source>
</evidence>
<keyword evidence="1" id="KW-0175">Coiled coil</keyword>
<proteinExistence type="predicted"/>